<evidence type="ECO:0000313" key="6">
    <source>
        <dbReference type="EMBL" id="KAF9685238.1"/>
    </source>
</evidence>
<dbReference type="AlphaFoldDB" id="A0A835N462"/>
<evidence type="ECO:0000256" key="1">
    <source>
        <dbReference type="ARBA" id="ARBA00022860"/>
    </source>
</evidence>
<accession>A0A835N462</accession>
<dbReference type="InterPro" id="IPR000048">
    <property type="entry name" value="IQ_motif_EF-hand-BS"/>
</dbReference>
<gene>
    <name evidence="6" type="ORF">SADUNF_Sadunf03G0034000</name>
</gene>
<feature type="domain" description="DUF4005" evidence="5">
    <location>
        <begin position="304"/>
        <end position="381"/>
    </location>
</feature>
<evidence type="ECO:0000256" key="4">
    <source>
        <dbReference type="SAM" id="MobiDB-lite"/>
    </source>
</evidence>
<name>A0A835N462_9ROSI</name>
<evidence type="ECO:0000256" key="3">
    <source>
        <dbReference type="ARBA" id="ARBA00024378"/>
    </source>
</evidence>
<sequence length="409" mass="45666">MGRATRWVKGLLGMKKDRDKERDDVATLISSDKKEKKRWSFSKSGKGDAPVTLSGNMKDAAWLRSYLSETERQQNKHAIAVAAATAAAADAAVAAAQTAVAVVRFTSHGRGTMFDGGKEKWAAVKIQTVFRGYLARKARRALKGLVKLQAVARGYIVRKQATETLHGMQALVRAQNSVRSQHARRWLNKDNRFSEHRPRKSLEKFDDMRCEFHSKRLSTSYDMTAFDESPKIVEIDTYKSRSRSRRINVALSECGEELPYQAISTPLPCPTPARISIPECINYQDFEGYVTGEEFKFSTACSTPRFANSARCITPATPAKSICGDAYFKPYMTLPNYMANTQSFKAKLRSHSAPKQRPDPGSKKRLSLSAIMASRKSVSSVRMQRSCTKADEDLASAELVSDEDCSYQK</sequence>
<dbReference type="OrthoDB" id="1704267at2759"/>
<comment type="similarity">
    <text evidence="2">Belongs to the IQD family.</text>
</comment>
<dbReference type="Pfam" id="PF13178">
    <property type="entry name" value="DUF4005"/>
    <property type="match status" value="1"/>
</dbReference>
<protein>
    <recommendedName>
        <fullName evidence="5">DUF4005 domain-containing protein</fullName>
    </recommendedName>
</protein>
<dbReference type="EMBL" id="JADGMS010000003">
    <property type="protein sequence ID" value="KAF9685238.1"/>
    <property type="molecule type" value="Genomic_DNA"/>
</dbReference>
<reference evidence="6 7" key="1">
    <citation type="submission" date="2020-10" db="EMBL/GenBank/DDBJ databases">
        <title>Plant Genome Project.</title>
        <authorList>
            <person name="Zhang R.-G."/>
        </authorList>
    </citation>
    <scope>NUCLEOTIDE SEQUENCE [LARGE SCALE GENOMIC DNA]</scope>
    <source>
        <strain evidence="6">FAFU-HL-1</strain>
        <tissue evidence="6">Leaf</tissue>
    </source>
</reference>
<dbReference type="Proteomes" id="UP000657918">
    <property type="component" value="Unassembled WGS sequence"/>
</dbReference>
<dbReference type="Pfam" id="PF00612">
    <property type="entry name" value="IQ"/>
    <property type="match status" value="2"/>
</dbReference>
<dbReference type="PANTHER" id="PTHR32295:SF287">
    <property type="entry name" value="PROTEIN IQ-DOMAIN 26"/>
    <property type="match status" value="1"/>
</dbReference>
<keyword evidence="1" id="KW-0112">Calmodulin-binding</keyword>
<dbReference type="Gene3D" id="1.20.5.190">
    <property type="match status" value="1"/>
</dbReference>
<feature type="region of interest" description="Disordered" evidence="4">
    <location>
        <begin position="347"/>
        <end position="367"/>
    </location>
</feature>
<dbReference type="SMART" id="SM00015">
    <property type="entry name" value="IQ"/>
    <property type="match status" value="2"/>
</dbReference>
<keyword evidence="7" id="KW-1185">Reference proteome</keyword>
<organism evidence="6 7">
    <name type="scientific">Salix dunnii</name>
    <dbReference type="NCBI Taxonomy" id="1413687"/>
    <lineage>
        <taxon>Eukaryota</taxon>
        <taxon>Viridiplantae</taxon>
        <taxon>Streptophyta</taxon>
        <taxon>Embryophyta</taxon>
        <taxon>Tracheophyta</taxon>
        <taxon>Spermatophyta</taxon>
        <taxon>Magnoliopsida</taxon>
        <taxon>eudicotyledons</taxon>
        <taxon>Gunneridae</taxon>
        <taxon>Pentapetalae</taxon>
        <taxon>rosids</taxon>
        <taxon>fabids</taxon>
        <taxon>Malpighiales</taxon>
        <taxon>Salicaceae</taxon>
        <taxon>Saliceae</taxon>
        <taxon>Salix</taxon>
    </lineage>
</organism>
<evidence type="ECO:0000313" key="7">
    <source>
        <dbReference type="Proteomes" id="UP000657918"/>
    </source>
</evidence>
<dbReference type="GO" id="GO:0005516">
    <property type="term" value="F:calmodulin binding"/>
    <property type="evidence" value="ECO:0007669"/>
    <property type="project" value="UniProtKB-KW"/>
</dbReference>
<dbReference type="InterPro" id="IPR025064">
    <property type="entry name" value="DUF4005"/>
</dbReference>
<evidence type="ECO:0000259" key="5">
    <source>
        <dbReference type="Pfam" id="PF13178"/>
    </source>
</evidence>
<dbReference type="PANTHER" id="PTHR32295">
    <property type="entry name" value="IQ-DOMAIN 5-RELATED"/>
    <property type="match status" value="1"/>
</dbReference>
<comment type="caution">
    <text evidence="6">The sequence shown here is derived from an EMBL/GenBank/DDBJ whole genome shotgun (WGS) entry which is preliminary data.</text>
</comment>
<proteinExistence type="inferred from homology"/>
<comment type="subunit">
    <text evidence="3">Binds to multiple calmodulin (CaM) in the presence of Ca(2+) and CaM-like proteins.</text>
</comment>
<dbReference type="PROSITE" id="PS50096">
    <property type="entry name" value="IQ"/>
    <property type="match status" value="2"/>
</dbReference>
<evidence type="ECO:0000256" key="2">
    <source>
        <dbReference type="ARBA" id="ARBA00024341"/>
    </source>
</evidence>